<feature type="region of interest" description="Disordered" evidence="1">
    <location>
        <begin position="659"/>
        <end position="680"/>
    </location>
</feature>
<organism evidence="2 3">
    <name type="scientific">Volvox africanus</name>
    <dbReference type="NCBI Taxonomy" id="51714"/>
    <lineage>
        <taxon>Eukaryota</taxon>
        <taxon>Viridiplantae</taxon>
        <taxon>Chlorophyta</taxon>
        <taxon>core chlorophytes</taxon>
        <taxon>Chlorophyceae</taxon>
        <taxon>CS clade</taxon>
        <taxon>Chlamydomonadales</taxon>
        <taxon>Volvocaceae</taxon>
        <taxon>Volvox</taxon>
    </lineage>
</organism>
<sequence>ASVAASVDGDDDGDGDGRGEGHDVIVGSPDYVIKTESGWLPQRCDDGGLVTASTSSAANIGIFVGGDNGGDDGGLVGDLGAPYLRASRHHQQPLQLPQPQHQLTPTSASTSNLPPQLHNPLPKTTSSLPLAPQSEPALQQRLSDCTVRASGTSGCSQAWLPTTSPVPPHAAVLPPSWGSPGTLCEASAPLPLLHALAMFATPQPPSTAAVGGGADALPPLPPPPHTSTLQRLKEAAAAVAAYKKRQAPRRMSSANTNLASLPFGSGPLGTRTLTAAQYSVPPLSAAAALSCGNGMGGGNGGPASVNPIATEPTQREGPNLPIAIGCTTHAVPKKTSRAYGVNGLAGSCGRRLSMRPHLGTITDGVEVQSGSNHGFGARSSAEAGCNSQCGGEDVGAEAHDMANLRGAATGAECGDGICNLPGGSDAGPQSLELTADNTPVRGALGRCWRVTSESGKGGDGGGGGGRVDDHRRVTVGAVGHLDKPPGRATRNVGSATRRRRQTPHTNAQSRVRQLLTNFSSLREEEQQLPRHSCLHTLATPPPQSQQPQQQQAHRHYHVYRAIGCGDVGSGTVSGCVGLRRVQLGATDNGGDAAAAGSDGNYSPEIAHRRKEFSTGNNVATAVGAARSGCSSSAPLNARYLPAAAADTMARGPVSEAEWNADFRTLSSESDGGSAGNAADP</sequence>
<dbReference type="EMBL" id="BNCO01000081">
    <property type="protein sequence ID" value="GIL66145.1"/>
    <property type="molecule type" value="Genomic_DNA"/>
</dbReference>
<protein>
    <submittedName>
        <fullName evidence="2">Uncharacterized protein</fullName>
    </submittedName>
</protein>
<feature type="region of interest" description="Disordered" evidence="1">
    <location>
        <begin position="89"/>
        <end position="133"/>
    </location>
</feature>
<feature type="non-terminal residue" evidence="2">
    <location>
        <position position="1"/>
    </location>
</feature>
<keyword evidence="3" id="KW-1185">Reference proteome</keyword>
<feature type="non-terminal residue" evidence="2">
    <location>
        <position position="680"/>
    </location>
</feature>
<evidence type="ECO:0000256" key="1">
    <source>
        <dbReference type="SAM" id="MobiDB-lite"/>
    </source>
</evidence>
<feature type="region of interest" description="Disordered" evidence="1">
    <location>
        <begin position="1"/>
        <end position="26"/>
    </location>
</feature>
<feature type="region of interest" description="Disordered" evidence="1">
    <location>
        <begin position="478"/>
        <end position="511"/>
    </location>
</feature>
<gene>
    <name evidence="2" type="ORF">Vafri_19740</name>
</gene>
<reference evidence="2" key="1">
    <citation type="journal article" date="2021" name="Proc. Natl. Acad. Sci. U.S.A.">
        <title>Three genomes in the algal genus Volvox reveal the fate of a haploid sex-determining region after a transition to homothallism.</title>
        <authorList>
            <person name="Yamamoto K."/>
            <person name="Hamaji T."/>
            <person name="Kawai-Toyooka H."/>
            <person name="Matsuzaki R."/>
            <person name="Takahashi F."/>
            <person name="Nishimura Y."/>
            <person name="Kawachi M."/>
            <person name="Noguchi H."/>
            <person name="Minakuchi Y."/>
            <person name="Umen J.G."/>
            <person name="Toyoda A."/>
            <person name="Nozaki H."/>
        </authorList>
    </citation>
    <scope>NUCLEOTIDE SEQUENCE</scope>
    <source>
        <strain evidence="2">NIES-3780</strain>
    </source>
</reference>
<feature type="compositionally biased region" description="Low complexity" evidence="1">
    <location>
        <begin position="92"/>
        <end position="103"/>
    </location>
</feature>
<proteinExistence type="predicted"/>
<comment type="caution">
    <text evidence="2">The sequence shown here is derived from an EMBL/GenBank/DDBJ whole genome shotgun (WGS) entry which is preliminary data.</text>
</comment>
<evidence type="ECO:0000313" key="2">
    <source>
        <dbReference type="EMBL" id="GIL66145.1"/>
    </source>
</evidence>
<feature type="compositionally biased region" description="Polar residues" evidence="1">
    <location>
        <begin position="104"/>
        <end position="114"/>
    </location>
</feature>
<accession>A0A8J4BNT8</accession>
<evidence type="ECO:0000313" key="3">
    <source>
        <dbReference type="Proteomes" id="UP000747399"/>
    </source>
</evidence>
<dbReference type="AlphaFoldDB" id="A0A8J4BNT8"/>
<feature type="region of interest" description="Disordered" evidence="1">
    <location>
        <begin position="451"/>
        <end position="470"/>
    </location>
</feature>
<name>A0A8J4BNT8_9CHLO</name>
<dbReference type="Proteomes" id="UP000747399">
    <property type="component" value="Unassembled WGS sequence"/>
</dbReference>
<feature type="compositionally biased region" description="Gly residues" evidence="1">
    <location>
        <begin position="455"/>
        <end position="465"/>
    </location>
</feature>